<dbReference type="PANTHER" id="PTHR37876">
    <property type="entry name" value="PROTEIN GAR2-LIKE"/>
    <property type="match status" value="1"/>
</dbReference>
<sequence>MAKATRKSQASSTVAEQPSPKNKERKMRKSSSQPRSRGSVKAAKNTTEAKRPLLRRSTKKASPKHPASSVKSKKTRGTILFGHYHRLNKNTKMIFFGHHQSNTDLATFLLRKLGME</sequence>
<feature type="compositionally biased region" description="Polar residues" evidence="1">
    <location>
        <begin position="7"/>
        <end position="20"/>
    </location>
</feature>
<protein>
    <submittedName>
        <fullName evidence="2">Uncharacterized protein</fullName>
    </submittedName>
</protein>
<dbReference type="GeneTree" id="ENSGT01150000287231"/>
<dbReference type="PANTHER" id="PTHR37876:SF1">
    <property type="entry name" value="SERINE_ARGININE REPETITIVE MATRIX PROTEIN 4-LIKE-RELATED"/>
    <property type="match status" value="1"/>
</dbReference>
<evidence type="ECO:0000313" key="3">
    <source>
        <dbReference type="Proteomes" id="UP000694387"/>
    </source>
</evidence>
<feature type="compositionally biased region" description="Basic residues" evidence="1">
    <location>
        <begin position="52"/>
        <end position="63"/>
    </location>
</feature>
<dbReference type="InterPro" id="IPR040433">
    <property type="entry name" value="Spermatid_TP"/>
</dbReference>
<name>A0A9L0JAE8_EQUAS</name>
<reference evidence="2" key="3">
    <citation type="submission" date="2025-09" db="UniProtKB">
        <authorList>
            <consortium name="Ensembl"/>
        </authorList>
    </citation>
    <scope>IDENTIFICATION</scope>
</reference>
<reference evidence="2" key="2">
    <citation type="submission" date="2025-08" db="UniProtKB">
        <authorList>
            <consortium name="Ensembl"/>
        </authorList>
    </citation>
    <scope>IDENTIFICATION</scope>
</reference>
<proteinExistence type="predicted"/>
<evidence type="ECO:0000313" key="2">
    <source>
        <dbReference type="Ensembl" id="ENSEASP00005049348.1"/>
    </source>
</evidence>
<reference evidence="2 3" key="1">
    <citation type="journal article" date="2020" name="Nat. Commun.">
        <title>Donkey genomes provide new insights into domestication and selection for coat color.</title>
        <authorList>
            <person name="Wang"/>
            <person name="C."/>
            <person name="Li"/>
            <person name="H."/>
            <person name="Guo"/>
            <person name="Y."/>
            <person name="Huang"/>
            <person name="J."/>
            <person name="Sun"/>
            <person name="Y."/>
            <person name="Min"/>
            <person name="J."/>
            <person name="Wang"/>
            <person name="J."/>
            <person name="Fang"/>
            <person name="X."/>
            <person name="Zhao"/>
            <person name="Z."/>
            <person name="Wang"/>
            <person name="S."/>
            <person name="Zhang"/>
            <person name="Y."/>
            <person name="Liu"/>
            <person name="Q."/>
            <person name="Jiang"/>
            <person name="Q."/>
            <person name="Wang"/>
            <person name="X."/>
            <person name="Guo"/>
            <person name="Y."/>
            <person name="Yang"/>
            <person name="C."/>
            <person name="Wang"/>
            <person name="Y."/>
            <person name="Tian"/>
            <person name="F."/>
            <person name="Zhuang"/>
            <person name="G."/>
            <person name="Fan"/>
            <person name="Y."/>
            <person name="Gao"/>
            <person name="Q."/>
            <person name="Li"/>
            <person name="Y."/>
            <person name="Ju"/>
            <person name="Z."/>
            <person name="Li"/>
            <person name="J."/>
            <person name="Li"/>
            <person name="R."/>
            <person name="Hou"/>
            <person name="M."/>
            <person name="Yang"/>
            <person name="G."/>
            <person name="Liu"/>
            <person name="G."/>
            <person name="Liu"/>
            <person name="W."/>
            <person name="Guo"/>
            <person name="J."/>
            <person name="Pan"/>
            <person name="S."/>
            <person name="Fan"/>
            <person name="G."/>
            <person name="Zhang"/>
            <person name="W."/>
            <person name="Zhang"/>
            <person name="R."/>
            <person name="Yu"/>
            <person name="J."/>
            <person name="Zhang"/>
            <person name="X."/>
            <person name="Yin"/>
            <person name="Q."/>
            <person name="Ji"/>
            <person name="C."/>
            <person name="Jin"/>
            <person name="Y."/>
            <person name="Yue"/>
            <person name="G."/>
            <person name="Liu"/>
            <person name="M."/>
            <person name="Xu"/>
            <person name="J."/>
            <person name="Liu"/>
            <person name="S."/>
            <person name="Jordana"/>
            <person name="J."/>
            <person name="Noce"/>
            <person name="A."/>
            <person name="Amills"/>
            <person name="M."/>
            <person name="Wu"/>
            <person name="D.D."/>
            <person name="Li"/>
            <person name="S."/>
            <person name="Zhou"/>
            <person name="X. and Zhong"/>
            <person name="J."/>
        </authorList>
    </citation>
    <scope>NUCLEOTIDE SEQUENCE [LARGE SCALE GENOMIC DNA]</scope>
</reference>
<evidence type="ECO:0000256" key="1">
    <source>
        <dbReference type="SAM" id="MobiDB-lite"/>
    </source>
</evidence>
<organism evidence="2 3">
    <name type="scientific">Equus asinus</name>
    <name type="common">Donkey</name>
    <name type="synonym">Equus africanus asinus</name>
    <dbReference type="NCBI Taxonomy" id="9793"/>
    <lineage>
        <taxon>Eukaryota</taxon>
        <taxon>Metazoa</taxon>
        <taxon>Chordata</taxon>
        <taxon>Craniata</taxon>
        <taxon>Vertebrata</taxon>
        <taxon>Euteleostomi</taxon>
        <taxon>Mammalia</taxon>
        <taxon>Eutheria</taxon>
        <taxon>Laurasiatheria</taxon>
        <taxon>Perissodactyla</taxon>
        <taxon>Equidae</taxon>
        <taxon>Equus</taxon>
    </lineage>
</organism>
<dbReference type="Ensembl" id="ENSEAST00005079589.1">
    <property type="protein sequence ID" value="ENSEASP00005049348.1"/>
    <property type="gene ID" value="ENSEASG00005036996.1"/>
</dbReference>
<feature type="region of interest" description="Disordered" evidence="1">
    <location>
        <begin position="1"/>
        <end position="77"/>
    </location>
</feature>
<accession>A0A9L0JAE8</accession>
<dbReference type="AlphaFoldDB" id="A0A9L0JAE8"/>
<dbReference type="Proteomes" id="UP000694387">
    <property type="component" value="Chromosome X"/>
</dbReference>
<keyword evidence="3" id="KW-1185">Reference proteome</keyword>